<feature type="transmembrane region" description="Helical" evidence="5">
    <location>
        <begin position="978"/>
        <end position="995"/>
    </location>
</feature>
<keyword evidence="2" id="KW-0819">tRNA processing</keyword>
<accession>A0A3E2HB29</accession>
<evidence type="ECO:0000256" key="2">
    <source>
        <dbReference type="ARBA" id="ARBA00022694"/>
    </source>
</evidence>
<feature type="transmembrane region" description="Helical" evidence="5">
    <location>
        <begin position="1337"/>
        <end position="1357"/>
    </location>
</feature>
<dbReference type="GO" id="GO:0006506">
    <property type="term" value="P:GPI anchor biosynthetic process"/>
    <property type="evidence" value="ECO:0007669"/>
    <property type="project" value="UniProtKB-UniPathway"/>
</dbReference>
<feature type="transmembrane region" description="Helical" evidence="5">
    <location>
        <begin position="1280"/>
        <end position="1303"/>
    </location>
</feature>
<evidence type="ECO:0000256" key="4">
    <source>
        <dbReference type="SAM" id="MobiDB-lite"/>
    </source>
</evidence>
<keyword evidence="10" id="KW-1185">Reference proteome</keyword>
<dbReference type="GO" id="GO:0016020">
    <property type="term" value="C:membrane"/>
    <property type="evidence" value="ECO:0007669"/>
    <property type="project" value="InterPro"/>
</dbReference>
<dbReference type="Proteomes" id="UP000258309">
    <property type="component" value="Unassembled WGS sequence"/>
</dbReference>
<dbReference type="GO" id="GO:0005655">
    <property type="term" value="C:nucleolar ribonuclease P complex"/>
    <property type="evidence" value="ECO:0007669"/>
    <property type="project" value="InterPro"/>
</dbReference>
<dbReference type="Pfam" id="PF08170">
    <property type="entry name" value="POPLD"/>
    <property type="match status" value="1"/>
</dbReference>
<dbReference type="PANTHER" id="PTHR22731">
    <property type="entry name" value="RIBONUCLEASES P/MRP PROTEIN SUBUNIT POP1"/>
    <property type="match status" value="1"/>
</dbReference>
<feature type="transmembrane region" description="Helical" evidence="5">
    <location>
        <begin position="1161"/>
        <end position="1179"/>
    </location>
</feature>
<feature type="transmembrane region" description="Helical" evidence="5">
    <location>
        <begin position="1363"/>
        <end position="1385"/>
    </location>
</feature>
<feature type="non-terminal residue" evidence="9">
    <location>
        <position position="1391"/>
    </location>
</feature>
<feature type="region of interest" description="Disordered" evidence="4">
    <location>
        <begin position="101"/>
        <end position="142"/>
    </location>
</feature>
<feature type="non-terminal residue" evidence="9">
    <location>
        <position position="1"/>
    </location>
</feature>
<evidence type="ECO:0000256" key="3">
    <source>
        <dbReference type="ARBA" id="ARBA00023242"/>
    </source>
</evidence>
<feature type="domain" description="POPLD" evidence="7">
    <location>
        <begin position="544"/>
        <end position="648"/>
    </location>
</feature>
<evidence type="ECO:0000256" key="1">
    <source>
        <dbReference type="ARBA" id="ARBA00004123"/>
    </source>
</evidence>
<keyword evidence="5" id="KW-0812">Transmembrane</keyword>
<dbReference type="Pfam" id="PF06978">
    <property type="entry name" value="POP1_N"/>
    <property type="match status" value="1"/>
</dbReference>
<dbReference type="EMBL" id="NCSJ02000096">
    <property type="protein sequence ID" value="RFU30619.1"/>
    <property type="molecule type" value="Genomic_DNA"/>
</dbReference>
<comment type="caution">
    <text evidence="9">The sequence shown here is derived from an EMBL/GenBank/DDBJ whole genome shotgun (WGS) entry which is preliminary data.</text>
</comment>
<feature type="domain" description="POP1 C-terminal" evidence="8">
    <location>
        <begin position="710"/>
        <end position="880"/>
    </location>
</feature>
<evidence type="ECO:0000259" key="6">
    <source>
        <dbReference type="Pfam" id="PF06978"/>
    </source>
</evidence>
<keyword evidence="5" id="KW-0472">Membrane</keyword>
<dbReference type="InterPro" id="IPR012590">
    <property type="entry name" value="POPLD_dom"/>
</dbReference>
<protein>
    <submittedName>
        <fullName evidence="9">Uncharacterized protein</fullName>
    </submittedName>
</protein>
<comment type="subcellular location">
    <subcellularLocation>
        <location evidence="1">Nucleus</location>
    </subcellularLocation>
</comment>
<feature type="region of interest" description="Disordered" evidence="4">
    <location>
        <begin position="656"/>
        <end position="681"/>
    </location>
</feature>
<feature type="region of interest" description="Disordered" evidence="4">
    <location>
        <begin position="159"/>
        <end position="181"/>
    </location>
</feature>
<feature type="compositionally biased region" description="Polar residues" evidence="4">
    <location>
        <begin position="172"/>
        <end position="181"/>
    </location>
</feature>
<feature type="domain" description="Pop1 N-terminal" evidence="6">
    <location>
        <begin position="65"/>
        <end position="271"/>
    </location>
</feature>
<feature type="compositionally biased region" description="Basic residues" evidence="4">
    <location>
        <begin position="101"/>
        <end position="118"/>
    </location>
</feature>
<dbReference type="InterPro" id="IPR039182">
    <property type="entry name" value="Pop1"/>
</dbReference>
<evidence type="ECO:0000259" key="8">
    <source>
        <dbReference type="Pfam" id="PF22770"/>
    </source>
</evidence>
<dbReference type="UniPathway" id="UPA00196"/>
<feature type="transmembrane region" description="Helical" evidence="5">
    <location>
        <begin position="1063"/>
        <end position="1082"/>
    </location>
</feature>
<dbReference type="GO" id="GO:0000172">
    <property type="term" value="C:ribonuclease MRP complex"/>
    <property type="evidence" value="ECO:0007669"/>
    <property type="project" value="InterPro"/>
</dbReference>
<sequence length="1391" mass="154573">MVPKNENVGNLAPSKKRKDPPLSNGQQNLGRGRSGKRIKTVDARSILSQASDAALKNGELDIQSFLKAREFEIKALENAMQSSKKVLATRAFQEVPRDMRRRTASHNVKRVPKRLQKRAAKEMKDDNTPTVNPSKRKPKTSRGWIRAETAKRLGILAAKKKAKETKSKNNAGDSGSVTTRAAQPKFPKNKLCETLPHVSKFRKRQIHKTWLPTHLWHAKRAKMTEPKNPLWRFAIPLTPTAKSYRPTHRAARARGAVAWDMSYMATISLNGPEKSIQKVLELMGVDKEQVQDSKGEKWRSGKRSWTGWFSKQIDGQSLQISPVTIIWRPAVLDLEKGKAAKAPKKKPRQVFIRIHPSAFLETWTELLRLSKMQQPPVHLEDLRFEIGSIEITGPGSTEALLGTLHPFTNSDGTEESHATEFQKLTGVTDPSSLPPNAILAFSIIDPRLRCPPRPLKTNKKEDPEAEFELLQNLASWPIDATSPSTALFDREARFKATRLPAQKSLNRRKAIAPPGSYPSILPTDPPIPIIILASRMAGTSGPGSWTVLAPWKCVLPIWYTLMYYPLSSGGNPLLGGLDELKQVHFEQGLPWFPADYPGTKAGFAWEVEQRRIKKAEWDRRPKGKRTEWSSLDLGAGRRGEIGVGWACEFERYLSSKVGTQSTPPKADDEQDGEQNKEKTEATEPLILQLPPRLFTSLLCSSDPVLQLNAVTTVRVTFLTRGIANPCARIYLLPSGSLSSDTTPSSHLPVNLRQQWLSLIPSSSKKPTPKRKATDRTIRISTKTPLPQRIRLLAQSLLETPPLKYPKEEGQDEHPLVPDEDQLIGFVTTGSFNLAEGKGIAIGNLMVERVLRGLKDNRDGTSRLCIVRNVGERIGRLAKWEPNRKGRSWAGHMSRAAEAAMAASYKALKEDFVSNLTGGSIGEINLVTAVAPTAVILWSVLQKQQSFFTFYTPLAFAVDFLLNVGAILLATTLYADKPLLLIALLLAPAALINTLVPSRHHLKKAKPPVSKKSKETKNALDPLPKRPFLTTYRGAMMVITCLAILAVDFRIFPRRFAKVETWGTSLMDVGVGSFVFSAGVVAARPILKERLADKSSTLSARLYGSFRHSLPLLVLGLIRLYSVKGLDYAEHVTEYGVYWNFFFTLGFLPPFVAIFQSALQWIPSYAGLAIILGSLYELALDFTDLKAFILTGPRTNILSQNREGIFSFIGYLAIFLAGQGTGMFVLPRSITSSSSGTEQRKKLLLKLGTWSLVWILLYFFSTSYSYGLRLSVSRRLANLPYLFWTAAFNCSQLTGFCLVETVFFPSTYRDKDSDSRTEKEKYEQATSRVLEAFNKNGLAIFLVANLLTGLVNLTVPTLDINNVGAMGILLVYASILTGVAVGLEAYNISIKL</sequence>
<feature type="transmembrane region" description="Helical" evidence="5">
    <location>
        <begin position="947"/>
        <end position="972"/>
    </location>
</feature>
<dbReference type="GO" id="GO:0016746">
    <property type="term" value="F:acyltransferase activity"/>
    <property type="evidence" value="ECO:0007669"/>
    <property type="project" value="InterPro"/>
</dbReference>
<keyword evidence="3" id="KW-0539">Nucleus</keyword>
<dbReference type="OrthoDB" id="442863at2759"/>
<dbReference type="PANTHER" id="PTHR22731:SF3">
    <property type="entry name" value="RIBONUCLEASES P_MRP PROTEIN SUBUNIT POP1"/>
    <property type="match status" value="1"/>
</dbReference>
<dbReference type="InterPro" id="IPR055079">
    <property type="entry name" value="POP1_C"/>
</dbReference>
<dbReference type="GO" id="GO:0001682">
    <property type="term" value="P:tRNA 5'-leader removal"/>
    <property type="evidence" value="ECO:0007669"/>
    <property type="project" value="InterPro"/>
</dbReference>
<gene>
    <name evidence="9" type="ORF">B7463_g5721</name>
</gene>
<proteinExistence type="predicted"/>
<dbReference type="InterPro" id="IPR009447">
    <property type="entry name" value="PIGW/GWT1"/>
</dbReference>
<feature type="transmembrane region" description="Helical" evidence="5">
    <location>
        <begin position="1242"/>
        <end position="1260"/>
    </location>
</feature>
<evidence type="ECO:0000259" key="7">
    <source>
        <dbReference type="Pfam" id="PF08170"/>
    </source>
</evidence>
<feature type="transmembrane region" description="Helical" evidence="5">
    <location>
        <begin position="1033"/>
        <end position="1051"/>
    </location>
</feature>
<keyword evidence="5" id="KW-1133">Transmembrane helix</keyword>
<feature type="transmembrane region" description="Helical" evidence="5">
    <location>
        <begin position="923"/>
        <end position="940"/>
    </location>
</feature>
<dbReference type="STRING" id="5539.A0A3E2HB29"/>
<organism evidence="9 10">
    <name type="scientific">Scytalidium lignicola</name>
    <name type="common">Hyphomycete</name>
    <dbReference type="NCBI Taxonomy" id="5539"/>
    <lineage>
        <taxon>Eukaryota</taxon>
        <taxon>Fungi</taxon>
        <taxon>Dikarya</taxon>
        <taxon>Ascomycota</taxon>
        <taxon>Pezizomycotina</taxon>
        <taxon>Leotiomycetes</taxon>
        <taxon>Leotiomycetes incertae sedis</taxon>
        <taxon>Scytalidium</taxon>
    </lineage>
</organism>
<dbReference type="Pfam" id="PF22770">
    <property type="entry name" value="POP1_C"/>
    <property type="match status" value="1"/>
</dbReference>
<feature type="region of interest" description="Disordered" evidence="4">
    <location>
        <begin position="1"/>
        <end position="42"/>
    </location>
</feature>
<dbReference type="InterPro" id="IPR009723">
    <property type="entry name" value="Pop1_N"/>
</dbReference>
<evidence type="ECO:0000313" key="10">
    <source>
        <dbReference type="Proteomes" id="UP000258309"/>
    </source>
</evidence>
<name>A0A3E2HB29_SCYLI</name>
<dbReference type="Pfam" id="PF06423">
    <property type="entry name" value="GWT1"/>
    <property type="match status" value="1"/>
</dbReference>
<feature type="transmembrane region" description="Helical" evidence="5">
    <location>
        <begin position="1103"/>
        <end position="1122"/>
    </location>
</feature>
<evidence type="ECO:0000313" key="9">
    <source>
        <dbReference type="EMBL" id="RFU30619.1"/>
    </source>
</evidence>
<evidence type="ECO:0000256" key="5">
    <source>
        <dbReference type="SAM" id="Phobius"/>
    </source>
</evidence>
<reference evidence="9 10" key="1">
    <citation type="submission" date="2018-05" db="EMBL/GenBank/DDBJ databases">
        <title>Draft genome sequence of Scytalidium lignicola DSM 105466, a ubiquitous saprotrophic fungus.</title>
        <authorList>
            <person name="Buettner E."/>
            <person name="Gebauer A.M."/>
            <person name="Hofrichter M."/>
            <person name="Liers C."/>
            <person name="Kellner H."/>
        </authorList>
    </citation>
    <scope>NUCLEOTIDE SEQUENCE [LARGE SCALE GENOMIC DNA]</scope>
    <source>
        <strain evidence="9 10">DSM 105466</strain>
    </source>
</reference>
<feature type="transmembrane region" description="Helical" evidence="5">
    <location>
        <begin position="1207"/>
        <end position="1230"/>
    </location>
</feature>
<feature type="transmembrane region" description="Helical" evidence="5">
    <location>
        <begin position="1134"/>
        <end position="1154"/>
    </location>
</feature>